<evidence type="ECO:0000313" key="4">
    <source>
        <dbReference type="Proteomes" id="UP000735302"/>
    </source>
</evidence>
<feature type="chain" id="PRO_5043506488" evidence="2">
    <location>
        <begin position="21"/>
        <end position="294"/>
    </location>
</feature>
<name>A0AAV4AHV2_9GAST</name>
<dbReference type="EMBL" id="BLXT01003757">
    <property type="protein sequence ID" value="GFO06024.1"/>
    <property type="molecule type" value="Genomic_DNA"/>
</dbReference>
<evidence type="ECO:0000313" key="3">
    <source>
        <dbReference type="EMBL" id="GFO06024.1"/>
    </source>
</evidence>
<keyword evidence="2" id="KW-0732">Signal</keyword>
<protein>
    <submittedName>
        <fullName evidence="3">Histone-lysine N-methyltransferase ehmt2</fullName>
    </submittedName>
</protein>
<feature type="compositionally biased region" description="Polar residues" evidence="1">
    <location>
        <begin position="71"/>
        <end position="87"/>
    </location>
</feature>
<sequence length="294" mass="33296">MQMNYGVCISLFIGLPAVFSAVIPDKPRVQKTKIHTVNADEISSKSSRIFSPKDIPVNLFRNAQSTVNLKLSSSPPTVETIRSTTAGDNEKREKDAKSLTMRTKSSSYPGDSIFDLIGSINYQDQFKSHLIDNIFTEMQFIETLRNEILIKESDAIRNKPENCITDKDLADLQLNMVDQVPSPSTESIISGKEINDHNKEIVGGNFHRRSPSKKHYEKGRSKRHAGKQCVPDEHRADDRRWIRTLLVEELKEVLTCLVEIKTWIQCNCLTKAIFENITDRTASDLKAKDMMILG</sequence>
<keyword evidence="4" id="KW-1185">Reference proteome</keyword>
<evidence type="ECO:0000256" key="2">
    <source>
        <dbReference type="SAM" id="SignalP"/>
    </source>
</evidence>
<proteinExistence type="predicted"/>
<dbReference type="Proteomes" id="UP000735302">
    <property type="component" value="Unassembled WGS sequence"/>
</dbReference>
<comment type="caution">
    <text evidence="3">The sequence shown here is derived from an EMBL/GenBank/DDBJ whole genome shotgun (WGS) entry which is preliminary data.</text>
</comment>
<feature type="signal peptide" evidence="2">
    <location>
        <begin position="1"/>
        <end position="20"/>
    </location>
</feature>
<dbReference type="AlphaFoldDB" id="A0AAV4AHV2"/>
<organism evidence="3 4">
    <name type="scientific">Plakobranchus ocellatus</name>
    <dbReference type="NCBI Taxonomy" id="259542"/>
    <lineage>
        <taxon>Eukaryota</taxon>
        <taxon>Metazoa</taxon>
        <taxon>Spiralia</taxon>
        <taxon>Lophotrochozoa</taxon>
        <taxon>Mollusca</taxon>
        <taxon>Gastropoda</taxon>
        <taxon>Heterobranchia</taxon>
        <taxon>Euthyneura</taxon>
        <taxon>Panpulmonata</taxon>
        <taxon>Sacoglossa</taxon>
        <taxon>Placobranchoidea</taxon>
        <taxon>Plakobranchidae</taxon>
        <taxon>Plakobranchus</taxon>
    </lineage>
</organism>
<accession>A0AAV4AHV2</accession>
<evidence type="ECO:0000256" key="1">
    <source>
        <dbReference type="SAM" id="MobiDB-lite"/>
    </source>
</evidence>
<reference evidence="3 4" key="1">
    <citation type="journal article" date="2021" name="Elife">
        <title>Chloroplast acquisition without the gene transfer in kleptoplastic sea slugs, Plakobranchus ocellatus.</title>
        <authorList>
            <person name="Maeda T."/>
            <person name="Takahashi S."/>
            <person name="Yoshida T."/>
            <person name="Shimamura S."/>
            <person name="Takaki Y."/>
            <person name="Nagai Y."/>
            <person name="Toyoda A."/>
            <person name="Suzuki Y."/>
            <person name="Arimoto A."/>
            <person name="Ishii H."/>
            <person name="Satoh N."/>
            <person name="Nishiyama T."/>
            <person name="Hasebe M."/>
            <person name="Maruyama T."/>
            <person name="Minagawa J."/>
            <person name="Obokata J."/>
            <person name="Shigenobu S."/>
        </authorList>
    </citation>
    <scope>NUCLEOTIDE SEQUENCE [LARGE SCALE GENOMIC DNA]</scope>
</reference>
<gene>
    <name evidence="3" type="ORF">PoB_003252900</name>
</gene>
<feature type="compositionally biased region" description="Basic and acidic residues" evidence="1">
    <location>
        <begin position="88"/>
        <end position="97"/>
    </location>
</feature>
<feature type="region of interest" description="Disordered" evidence="1">
    <location>
        <begin position="71"/>
        <end position="103"/>
    </location>
</feature>